<keyword evidence="4" id="KW-0687">Ribonucleoprotein</keyword>
<keyword evidence="4" id="KW-0689">Ribosomal protein</keyword>
<dbReference type="STRING" id="121224.E0VD99"/>
<dbReference type="VEuPathDB" id="VectorBase:PHUM106920"/>
<dbReference type="FunCoup" id="E0VD99">
    <property type="interactions" value="532"/>
</dbReference>
<reference evidence="4" key="2">
    <citation type="submission" date="2007-04" db="EMBL/GenBank/DDBJ databases">
        <title>The genome of the human body louse.</title>
        <authorList>
            <consortium name="The Human Body Louse Genome Consortium"/>
            <person name="Kirkness E."/>
            <person name="Walenz B."/>
            <person name="Hass B."/>
            <person name="Bruggner R."/>
            <person name="Strausberg R."/>
        </authorList>
    </citation>
    <scope>NUCLEOTIDE SEQUENCE</scope>
    <source>
        <strain evidence="4">USDA</strain>
    </source>
</reference>
<accession>E0VD99</accession>
<evidence type="ECO:0000256" key="2">
    <source>
        <dbReference type="ARBA" id="ARBA00035170"/>
    </source>
</evidence>
<dbReference type="InterPro" id="IPR000529">
    <property type="entry name" value="Ribosomal_bS6"/>
</dbReference>
<dbReference type="GO" id="GO:0005737">
    <property type="term" value="C:cytoplasm"/>
    <property type="evidence" value="ECO:0007669"/>
    <property type="project" value="UniProtKB-ARBA"/>
</dbReference>
<reference evidence="5" key="3">
    <citation type="submission" date="2020-05" db="UniProtKB">
        <authorList>
            <consortium name="EnsemblMetazoa"/>
        </authorList>
    </citation>
    <scope>IDENTIFICATION</scope>
    <source>
        <strain evidence="5">USDA</strain>
    </source>
</reference>
<dbReference type="PANTHER" id="PTHR21011">
    <property type="entry name" value="MITOCHONDRIAL 28S RIBOSOMAL PROTEIN S6"/>
    <property type="match status" value="1"/>
</dbReference>
<dbReference type="SUPFAM" id="SSF54995">
    <property type="entry name" value="Ribosomal protein S6"/>
    <property type="match status" value="1"/>
</dbReference>
<organism>
    <name type="scientific">Pediculus humanus subsp. corporis</name>
    <name type="common">Body louse</name>
    <dbReference type="NCBI Taxonomy" id="121224"/>
    <lineage>
        <taxon>Eukaryota</taxon>
        <taxon>Metazoa</taxon>
        <taxon>Ecdysozoa</taxon>
        <taxon>Arthropoda</taxon>
        <taxon>Hexapoda</taxon>
        <taxon>Insecta</taxon>
        <taxon>Pterygota</taxon>
        <taxon>Neoptera</taxon>
        <taxon>Paraneoptera</taxon>
        <taxon>Psocodea</taxon>
        <taxon>Troctomorpha</taxon>
        <taxon>Phthiraptera</taxon>
        <taxon>Anoplura</taxon>
        <taxon>Pediculidae</taxon>
        <taxon>Pediculus</taxon>
    </lineage>
</organism>
<dbReference type="eggNOG" id="KOG4708">
    <property type="taxonomic scope" value="Eukaryota"/>
</dbReference>
<evidence type="ECO:0000313" key="6">
    <source>
        <dbReference type="Proteomes" id="UP000009046"/>
    </source>
</evidence>
<gene>
    <name evidence="5" type="primary">8238216</name>
    <name evidence="4" type="ORF">Phum_PHUM106920</name>
</gene>
<dbReference type="InterPro" id="IPR014717">
    <property type="entry name" value="Transl_elong_EF1B/ribsomal_bS6"/>
</dbReference>
<dbReference type="HOGENOM" id="CLU_126331_4_1_1"/>
<evidence type="ECO:0000313" key="4">
    <source>
        <dbReference type="EMBL" id="EEB11355.1"/>
    </source>
</evidence>
<evidence type="ECO:0000256" key="1">
    <source>
        <dbReference type="ARBA" id="ARBA00009512"/>
    </source>
</evidence>
<comment type="similarity">
    <text evidence="1">Belongs to the bacterial ribosomal protein bS6 family.</text>
</comment>
<dbReference type="EMBL" id="AAZO01001263">
    <property type="status" value="NOT_ANNOTATED_CDS"/>
    <property type="molecule type" value="Genomic_DNA"/>
</dbReference>
<keyword evidence="6" id="KW-1185">Reference proteome</keyword>
<evidence type="ECO:0000256" key="3">
    <source>
        <dbReference type="ARBA" id="ARBA00035365"/>
    </source>
</evidence>
<dbReference type="CTD" id="8238216"/>
<dbReference type="PANTHER" id="PTHR21011:SF1">
    <property type="entry name" value="SMALL RIBOSOMAL SUBUNIT PROTEIN BS6M"/>
    <property type="match status" value="1"/>
</dbReference>
<proteinExistence type="inferred from homology"/>
<dbReference type="KEGG" id="phu:Phum_PHUM106920"/>
<dbReference type="AlphaFoldDB" id="E0VD99"/>
<dbReference type="InterPro" id="IPR035980">
    <property type="entry name" value="Ribosomal_bS6_sf"/>
</dbReference>
<dbReference type="InParanoid" id="E0VD99"/>
<protein>
    <recommendedName>
        <fullName evidence="2">Small ribosomal subunit protein bS6m</fullName>
    </recommendedName>
    <alternativeName>
        <fullName evidence="3">28S ribosomal protein S6, mitochondrial</fullName>
    </alternativeName>
</protein>
<dbReference type="GO" id="GO:0003735">
    <property type="term" value="F:structural constituent of ribosome"/>
    <property type="evidence" value="ECO:0007669"/>
    <property type="project" value="InterPro"/>
</dbReference>
<dbReference type="Pfam" id="PF01250">
    <property type="entry name" value="Ribosomal_S6"/>
    <property type="match status" value="1"/>
</dbReference>
<dbReference type="OMA" id="ANFILYH"/>
<name>E0VD99_PEDHC</name>
<dbReference type="OrthoDB" id="268530at2759"/>
<dbReference type="Proteomes" id="UP000009046">
    <property type="component" value="Unassembled WGS sequence"/>
</dbReference>
<dbReference type="RefSeq" id="XP_002424093.1">
    <property type="nucleotide sequence ID" value="XM_002424048.1"/>
</dbReference>
<dbReference type="Gene3D" id="3.30.70.60">
    <property type="match status" value="1"/>
</dbReference>
<dbReference type="GO" id="GO:0070181">
    <property type="term" value="F:small ribosomal subunit rRNA binding"/>
    <property type="evidence" value="ECO:0007669"/>
    <property type="project" value="TreeGrafter"/>
</dbReference>
<dbReference type="GO" id="GO:0005840">
    <property type="term" value="C:ribosome"/>
    <property type="evidence" value="ECO:0007669"/>
    <property type="project" value="UniProtKB-KW"/>
</dbReference>
<evidence type="ECO:0000313" key="5">
    <source>
        <dbReference type="EnsemblMetazoa" id="PHUM106920-PA"/>
    </source>
</evidence>
<dbReference type="EnsemblMetazoa" id="PHUM106920-RA">
    <property type="protein sequence ID" value="PHUM106920-PA"/>
    <property type="gene ID" value="PHUM106920"/>
</dbReference>
<reference evidence="4" key="1">
    <citation type="submission" date="2007-04" db="EMBL/GenBank/DDBJ databases">
        <title>Annotation of Pediculus humanus corporis strain USDA.</title>
        <authorList>
            <person name="Kirkness E."/>
            <person name="Hannick L."/>
            <person name="Hass B."/>
            <person name="Bruggner R."/>
            <person name="Lawson D."/>
            <person name="Bidwell S."/>
            <person name="Joardar V."/>
            <person name="Caler E."/>
            <person name="Walenz B."/>
            <person name="Inman J."/>
            <person name="Schobel S."/>
            <person name="Galinsky K."/>
            <person name="Amedeo P."/>
            <person name="Strausberg R."/>
        </authorList>
    </citation>
    <scope>NUCLEOTIDE SEQUENCE</scope>
    <source>
        <strain evidence="4">USDA</strain>
    </source>
</reference>
<dbReference type="EMBL" id="DS235072">
    <property type="protein sequence ID" value="EEB11355.1"/>
    <property type="molecule type" value="Genomic_DNA"/>
</dbReference>
<dbReference type="GO" id="GO:0006412">
    <property type="term" value="P:translation"/>
    <property type="evidence" value="ECO:0007669"/>
    <property type="project" value="InterPro"/>
</dbReference>
<dbReference type="GeneID" id="8238216"/>
<sequence>MNITAQNLTDCERSRVWKMPLYDLIVFVKHLNRDFLKTVLTRNAKYVIESGGLLRSIENLGLNELHRGIKPKNSRKIEYEAHFFNLNYYAGEKENRDIVDKFRRDVDVMRSISFASKSVPGGSIFPKKEPECTLHEDLKPAPYRPAVIKILKKGKQLADKEKSKKPSSFFQNNLL</sequence>